<gene>
    <name evidence="1" type="ORF">BB934_33060</name>
</gene>
<dbReference type="AlphaFoldDB" id="A0A1B2ET83"/>
<dbReference type="InterPro" id="IPR036969">
    <property type="entry name" value="Citrate_synthase_sf"/>
</dbReference>
<geneLocation type="plasmid" evidence="1">
    <name>unnamed1</name>
</geneLocation>
<dbReference type="SUPFAM" id="SSF48256">
    <property type="entry name" value="Citrate synthase"/>
    <property type="match status" value="1"/>
</dbReference>
<dbReference type="GO" id="GO:0046912">
    <property type="term" value="F:acyltransferase activity, acyl groups converted into alkyl on transfer"/>
    <property type="evidence" value="ECO:0007669"/>
    <property type="project" value="InterPro"/>
</dbReference>
<sequence>MFKDKPVNHDPREVFVRELFGRREEYNVFHEYYQELVRALYETGVSRTVYCVNIDAVIAALLLKMLWQPYRDGALTQEALETSAFTIFLYARMLGCAAEVDDHLNRGRNMDTRTAASKCQFVS</sequence>
<evidence type="ECO:0000313" key="1">
    <source>
        <dbReference type="EMBL" id="ANY83042.1"/>
    </source>
</evidence>
<name>A0A1B2ET83_9HYPH</name>
<dbReference type="KEGG" id="moc:BB934_33060"/>
<protein>
    <submittedName>
        <fullName evidence="1">Uncharacterized protein</fullName>
    </submittedName>
</protein>
<proteinExistence type="predicted"/>
<reference evidence="1" key="1">
    <citation type="submission" date="2016-07" db="EMBL/GenBank/DDBJ databases">
        <title>Microvirga ossetica sp. nov. a new species of rhizobia isolated from root nodules of the legume species Vicia alpestris Steven originated from North Ossetia region in the Caucasus.</title>
        <authorList>
            <person name="Safronova V.I."/>
            <person name="Kuznetsova I.G."/>
            <person name="Sazanova A.L."/>
            <person name="Belimov A."/>
            <person name="Andronov E."/>
            <person name="Osledkin Y.S."/>
            <person name="Onishchuk O.P."/>
            <person name="Kurchak O.N."/>
            <person name="Shaposhnikov A.I."/>
            <person name="Willems A."/>
            <person name="Tikhonovich I.A."/>
        </authorList>
    </citation>
    <scope>NUCLEOTIDE SEQUENCE [LARGE SCALE GENOMIC DNA]</scope>
    <source>
        <strain evidence="1">V5/3M</strain>
        <plasmid evidence="1">unnamed1</plasmid>
    </source>
</reference>
<accession>A0A1B2ET83</accession>
<keyword evidence="1" id="KW-0614">Plasmid</keyword>
<organism evidence="1">
    <name type="scientific">Microvirga ossetica</name>
    <dbReference type="NCBI Taxonomy" id="1882682"/>
    <lineage>
        <taxon>Bacteria</taxon>
        <taxon>Pseudomonadati</taxon>
        <taxon>Pseudomonadota</taxon>
        <taxon>Alphaproteobacteria</taxon>
        <taxon>Hyphomicrobiales</taxon>
        <taxon>Methylobacteriaceae</taxon>
        <taxon>Microvirga</taxon>
    </lineage>
</organism>
<dbReference type="EMBL" id="CP016617">
    <property type="protein sequence ID" value="ANY83042.1"/>
    <property type="molecule type" value="Genomic_DNA"/>
</dbReference>